<proteinExistence type="predicted"/>
<gene>
    <name evidence="2" type="ORF">DUNSADRAFT_15272</name>
</gene>
<organism evidence="2 3">
    <name type="scientific">Dunaliella salina</name>
    <name type="common">Green alga</name>
    <name type="synonym">Protococcus salinus</name>
    <dbReference type="NCBI Taxonomy" id="3046"/>
    <lineage>
        <taxon>Eukaryota</taxon>
        <taxon>Viridiplantae</taxon>
        <taxon>Chlorophyta</taxon>
        <taxon>core chlorophytes</taxon>
        <taxon>Chlorophyceae</taxon>
        <taxon>CS clade</taxon>
        <taxon>Chlamydomonadales</taxon>
        <taxon>Dunaliellaceae</taxon>
        <taxon>Dunaliella</taxon>
    </lineage>
</organism>
<dbReference type="InterPro" id="IPR010987">
    <property type="entry name" value="Glutathione-S-Trfase_C-like"/>
</dbReference>
<accession>A0ABQ7G5R3</accession>
<dbReference type="InterPro" id="IPR004046">
    <property type="entry name" value="GST_C"/>
</dbReference>
<dbReference type="PROSITE" id="PS50405">
    <property type="entry name" value="GST_CTER"/>
    <property type="match status" value="1"/>
</dbReference>
<dbReference type="InterPro" id="IPR036282">
    <property type="entry name" value="Glutathione-S-Trfase_C_sf"/>
</dbReference>
<keyword evidence="3" id="KW-1185">Reference proteome</keyword>
<sequence length="82" mass="9082">MCRQEAAGGEFFTGSKPMYPDILIFKNLSGIVGGSMDGVPTNLLDNYPKLKAFHDRVAQLPPIAKYYEKVTEGPRLAYKPFA</sequence>
<protein>
    <recommendedName>
        <fullName evidence="1">GST C-terminal domain-containing protein</fullName>
    </recommendedName>
</protein>
<dbReference type="Gene3D" id="1.20.1050.10">
    <property type="match status" value="1"/>
</dbReference>
<reference evidence="2" key="1">
    <citation type="submission" date="2017-08" db="EMBL/GenBank/DDBJ databases">
        <authorList>
            <person name="Polle J.E."/>
            <person name="Barry K."/>
            <person name="Cushman J."/>
            <person name="Schmutz J."/>
            <person name="Tran D."/>
            <person name="Hathwaick L.T."/>
            <person name="Yim W.C."/>
            <person name="Jenkins J."/>
            <person name="Mckie-Krisberg Z.M."/>
            <person name="Prochnik S."/>
            <person name="Lindquist E."/>
            <person name="Dockter R.B."/>
            <person name="Adam C."/>
            <person name="Molina H."/>
            <person name="Bunkerborg J."/>
            <person name="Jin E."/>
            <person name="Buchheim M."/>
            <person name="Magnuson J."/>
        </authorList>
    </citation>
    <scope>NUCLEOTIDE SEQUENCE</scope>
    <source>
        <strain evidence="2">CCAP 19/18</strain>
    </source>
</reference>
<evidence type="ECO:0000313" key="2">
    <source>
        <dbReference type="EMBL" id="KAF5829953.1"/>
    </source>
</evidence>
<evidence type="ECO:0000259" key="1">
    <source>
        <dbReference type="PROSITE" id="PS50405"/>
    </source>
</evidence>
<name>A0ABQ7G5R3_DUNSA</name>
<dbReference type="EMBL" id="MU070096">
    <property type="protein sequence ID" value="KAF5829953.1"/>
    <property type="molecule type" value="Genomic_DNA"/>
</dbReference>
<dbReference type="SUPFAM" id="SSF47616">
    <property type="entry name" value="GST C-terminal domain-like"/>
    <property type="match status" value="1"/>
</dbReference>
<evidence type="ECO:0000313" key="3">
    <source>
        <dbReference type="Proteomes" id="UP000815325"/>
    </source>
</evidence>
<feature type="domain" description="GST C-terminal" evidence="1">
    <location>
        <begin position="1"/>
        <end position="81"/>
    </location>
</feature>
<dbReference type="Proteomes" id="UP000815325">
    <property type="component" value="Unassembled WGS sequence"/>
</dbReference>
<comment type="caution">
    <text evidence="2">The sequence shown here is derived from an EMBL/GenBank/DDBJ whole genome shotgun (WGS) entry which is preliminary data.</text>
</comment>
<dbReference type="Pfam" id="PF14497">
    <property type="entry name" value="GST_C_3"/>
    <property type="match status" value="1"/>
</dbReference>